<dbReference type="NCBIfam" id="TIGR02474">
    <property type="entry name" value="pec_lyase"/>
    <property type="match status" value="1"/>
</dbReference>
<keyword evidence="2" id="KW-0456">Lyase</keyword>
<protein>
    <submittedName>
        <fullName evidence="2">Pectate lyase</fullName>
        <ecNumber evidence="2">4.2.2.2</ecNumber>
    </submittedName>
</protein>
<dbReference type="SUPFAM" id="SSF81853">
    <property type="entry name" value="Family 10 polysaccharide lyase"/>
    <property type="match status" value="1"/>
</dbReference>
<dbReference type="EC" id="4.2.2.2" evidence="2"/>
<organism evidence="2 3">
    <name type="scientific">Asticcacaulis machinosus</name>
    <dbReference type="NCBI Taxonomy" id="2984211"/>
    <lineage>
        <taxon>Bacteria</taxon>
        <taxon>Pseudomonadati</taxon>
        <taxon>Pseudomonadota</taxon>
        <taxon>Alphaproteobacteria</taxon>
        <taxon>Caulobacterales</taxon>
        <taxon>Caulobacteraceae</taxon>
        <taxon>Asticcacaulis</taxon>
    </lineage>
</organism>
<sequence>MDRRTLLSGLAIMPLTLPMAARAAQIGENVPFPPLSAARIQALPAQERAAWKTYFQRSEAQMAADKAALRAERTGLKEIPADPDDGNGQNTMPLDKPTEWYGTDEAKLITANILSFQTPAGGWGKNQPRNAPPRARGQAYVIGEEPKRPVGDFDIPTDPKWHYVGTTDNGATIHEIRFLARVIGSTGDAAAKASAIKGLTYFLNAQFPNGGWPQVWPLEGGYHDALTLNDNAMISVTALIGEAGRGQGDYAFVPADLRVRLLAAERAAIAVFMALQVKVDGKPMLWAPQYDALTLTPCSARNFEMPSLSSTDSGALLIYLMTYPDPTPQMKAAIRSGVAALKSLAIEGKDFTYVEAIDARRLIDKPDALPIWGRYLDLKTLQPIFGARSKAIYDSVADVELGGRKGYAWFSRNPQRALNAFDQWRLKHP</sequence>
<keyword evidence="1" id="KW-0732">Signal</keyword>
<proteinExistence type="predicted"/>
<evidence type="ECO:0000256" key="1">
    <source>
        <dbReference type="SAM" id="SignalP"/>
    </source>
</evidence>
<evidence type="ECO:0000313" key="3">
    <source>
        <dbReference type="Proteomes" id="UP001218579"/>
    </source>
</evidence>
<dbReference type="Pfam" id="PF09492">
    <property type="entry name" value="Pec_lyase"/>
    <property type="match status" value="1"/>
</dbReference>
<dbReference type="GO" id="GO:0030570">
    <property type="term" value="F:pectate lyase activity"/>
    <property type="evidence" value="ECO:0007669"/>
    <property type="project" value="UniProtKB-EC"/>
</dbReference>
<accession>A0ABT5HHT8</accession>
<keyword evidence="3" id="KW-1185">Reference proteome</keyword>
<dbReference type="RefSeq" id="WP_272744121.1">
    <property type="nucleotide sequence ID" value="NZ_JAQQKV010000001.1"/>
</dbReference>
<dbReference type="InterPro" id="IPR012669">
    <property type="entry name" value="Pectate_lyase"/>
</dbReference>
<feature type="signal peptide" evidence="1">
    <location>
        <begin position="1"/>
        <end position="23"/>
    </location>
</feature>
<comment type="caution">
    <text evidence="2">The sequence shown here is derived from an EMBL/GenBank/DDBJ whole genome shotgun (WGS) entry which is preliminary data.</text>
</comment>
<gene>
    <name evidence="2" type="primary">pelA</name>
    <name evidence="2" type="ORF">PQU98_06655</name>
</gene>
<evidence type="ECO:0000313" key="2">
    <source>
        <dbReference type="EMBL" id="MDC7675801.1"/>
    </source>
</evidence>
<feature type="chain" id="PRO_5046507929" evidence="1">
    <location>
        <begin position="24"/>
        <end position="429"/>
    </location>
</feature>
<reference evidence="2 3" key="1">
    <citation type="submission" date="2023-01" db="EMBL/GenBank/DDBJ databases">
        <title>Novel species of the genus Asticcacaulis isolated from rivers.</title>
        <authorList>
            <person name="Lu H."/>
        </authorList>
    </citation>
    <scope>NUCLEOTIDE SEQUENCE [LARGE SCALE GENOMIC DNA]</scope>
    <source>
        <strain evidence="2 3">LKC15W</strain>
    </source>
</reference>
<dbReference type="EMBL" id="JAQQKV010000001">
    <property type="protein sequence ID" value="MDC7675801.1"/>
    <property type="molecule type" value="Genomic_DNA"/>
</dbReference>
<dbReference type="Gene3D" id="1.50.10.20">
    <property type="match status" value="1"/>
</dbReference>
<name>A0ABT5HHT8_9CAUL</name>
<dbReference type="Proteomes" id="UP001218579">
    <property type="component" value="Unassembled WGS sequence"/>
</dbReference>